<accession>A0AAD6TAN2</accession>
<evidence type="ECO:0000313" key="1">
    <source>
        <dbReference type="EMBL" id="KAJ7040848.1"/>
    </source>
</evidence>
<reference evidence="1" key="1">
    <citation type="submission" date="2023-03" db="EMBL/GenBank/DDBJ databases">
        <title>Massive genome expansion in bonnet fungi (Mycena s.s.) driven by repeated elements and novel gene families across ecological guilds.</title>
        <authorList>
            <consortium name="Lawrence Berkeley National Laboratory"/>
            <person name="Harder C.B."/>
            <person name="Miyauchi S."/>
            <person name="Viragh M."/>
            <person name="Kuo A."/>
            <person name="Thoen E."/>
            <person name="Andreopoulos B."/>
            <person name="Lu D."/>
            <person name="Skrede I."/>
            <person name="Drula E."/>
            <person name="Henrissat B."/>
            <person name="Morin E."/>
            <person name="Kohler A."/>
            <person name="Barry K."/>
            <person name="LaButti K."/>
            <person name="Morin E."/>
            <person name="Salamov A."/>
            <person name="Lipzen A."/>
            <person name="Mereny Z."/>
            <person name="Hegedus B."/>
            <person name="Baldrian P."/>
            <person name="Stursova M."/>
            <person name="Weitz H."/>
            <person name="Taylor A."/>
            <person name="Grigoriev I.V."/>
            <person name="Nagy L.G."/>
            <person name="Martin F."/>
            <person name="Kauserud H."/>
        </authorList>
    </citation>
    <scope>NUCLEOTIDE SEQUENCE</scope>
    <source>
        <strain evidence="1">CBHHK200</strain>
    </source>
</reference>
<feature type="non-terminal residue" evidence="1">
    <location>
        <position position="1"/>
    </location>
</feature>
<feature type="non-terminal residue" evidence="1">
    <location>
        <position position="209"/>
    </location>
</feature>
<evidence type="ECO:0000313" key="2">
    <source>
        <dbReference type="Proteomes" id="UP001218188"/>
    </source>
</evidence>
<dbReference type="EMBL" id="JARJCM010000020">
    <property type="protein sequence ID" value="KAJ7040848.1"/>
    <property type="molecule type" value="Genomic_DNA"/>
</dbReference>
<proteinExistence type="predicted"/>
<comment type="caution">
    <text evidence="1">The sequence shown here is derived from an EMBL/GenBank/DDBJ whole genome shotgun (WGS) entry which is preliminary data.</text>
</comment>
<name>A0AAD6TAN2_9AGAR</name>
<sequence length="209" mass="23527">LEELLNAFWQRYHQYETTVRDVIANSADSVVLWRLGDDLNEYMGLVNEHSAIFPAEELQRILHNVGAMQNDIRLQYDEVVDQSHQGHPLVITTIQTGSRGRPAVEIDPKFLRWAYSLRSTSSIARFLGLHRDTVRRALLAHGIAQPAADPAVTSYTGPLSSITDDELDKLLIRLCRHYCRADGYSRLITGLLASDNNRGQTVLDLFLGA</sequence>
<keyword evidence="2" id="KW-1185">Reference proteome</keyword>
<gene>
    <name evidence="1" type="ORF">C8F04DRAFT_903236</name>
</gene>
<dbReference type="AlphaFoldDB" id="A0AAD6TAN2"/>
<organism evidence="1 2">
    <name type="scientific">Mycena alexandri</name>
    <dbReference type="NCBI Taxonomy" id="1745969"/>
    <lineage>
        <taxon>Eukaryota</taxon>
        <taxon>Fungi</taxon>
        <taxon>Dikarya</taxon>
        <taxon>Basidiomycota</taxon>
        <taxon>Agaricomycotina</taxon>
        <taxon>Agaricomycetes</taxon>
        <taxon>Agaricomycetidae</taxon>
        <taxon>Agaricales</taxon>
        <taxon>Marasmiineae</taxon>
        <taxon>Mycenaceae</taxon>
        <taxon>Mycena</taxon>
    </lineage>
</organism>
<dbReference type="Proteomes" id="UP001218188">
    <property type="component" value="Unassembled WGS sequence"/>
</dbReference>
<protein>
    <submittedName>
        <fullName evidence="1">Uncharacterized protein</fullName>
    </submittedName>
</protein>